<comment type="caution">
    <text evidence="1">The sequence shown here is derived from an EMBL/GenBank/DDBJ whole genome shotgun (WGS) entry which is preliminary data.</text>
</comment>
<dbReference type="Proteomes" id="UP000827986">
    <property type="component" value="Unassembled WGS sequence"/>
</dbReference>
<keyword evidence="2" id="KW-1185">Reference proteome</keyword>
<proteinExistence type="predicted"/>
<reference evidence="1" key="1">
    <citation type="submission" date="2021-09" db="EMBL/GenBank/DDBJ databases">
        <title>The genome of Mauremys mutica provides insights into the evolution of semi-aquatic lifestyle.</title>
        <authorList>
            <person name="Gong S."/>
            <person name="Gao Y."/>
        </authorList>
    </citation>
    <scope>NUCLEOTIDE SEQUENCE</scope>
    <source>
        <strain evidence="1">MM-2020</strain>
        <tissue evidence="1">Muscle</tissue>
    </source>
</reference>
<evidence type="ECO:0000313" key="1">
    <source>
        <dbReference type="EMBL" id="KAH1179414.1"/>
    </source>
</evidence>
<name>A0A9D4B3Q3_9SAUR</name>
<protein>
    <submittedName>
        <fullName evidence="1">Uncharacterized protein</fullName>
    </submittedName>
</protein>
<dbReference type="AlphaFoldDB" id="A0A9D4B3Q3"/>
<accession>A0A9D4B3Q3</accession>
<gene>
    <name evidence="1" type="ORF">KIL84_021997</name>
</gene>
<sequence length="104" mass="12332">MSYCYLLKSEWWHGLQPEHRSGTEEQLSSKHRSPVNLLCGFGQLAYPFLQFTHVKCGYYNIYLPNSNAKDYLMFQRHYHISSFEQEQGTKEMEETIALYQPPFS</sequence>
<organism evidence="1 2">
    <name type="scientific">Mauremys mutica</name>
    <name type="common">yellowpond turtle</name>
    <dbReference type="NCBI Taxonomy" id="74926"/>
    <lineage>
        <taxon>Eukaryota</taxon>
        <taxon>Metazoa</taxon>
        <taxon>Chordata</taxon>
        <taxon>Craniata</taxon>
        <taxon>Vertebrata</taxon>
        <taxon>Euteleostomi</taxon>
        <taxon>Archelosauria</taxon>
        <taxon>Testudinata</taxon>
        <taxon>Testudines</taxon>
        <taxon>Cryptodira</taxon>
        <taxon>Durocryptodira</taxon>
        <taxon>Testudinoidea</taxon>
        <taxon>Geoemydidae</taxon>
        <taxon>Geoemydinae</taxon>
        <taxon>Mauremys</taxon>
    </lineage>
</organism>
<evidence type="ECO:0000313" key="2">
    <source>
        <dbReference type="Proteomes" id="UP000827986"/>
    </source>
</evidence>
<dbReference type="EMBL" id="JAHDVG010000472">
    <property type="protein sequence ID" value="KAH1179414.1"/>
    <property type="molecule type" value="Genomic_DNA"/>
</dbReference>